<dbReference type="Gene3D" id="3.20.20.140">
    <property type="entry name" value="Metal-dependent hydrolases"/>
    <property type="match status" value="1"/>
</dbReference>
<dbReference type="RefSeq" id="XP_043036571.1">
    <property type="nucleotide sequence ID" value="XM_043183551.1"/>
</dbReference>
<dbReference type="GeneID" id="66105848"/>
<dbReference type="InterPro" id="IPR052349">
    <property type="entry name" value="Metallo-hydrolase_Enzymes"/>
</dbReference>
<sequence>MEPFGLQWIQKWWREPLESADSSLAEATVDRADVPQSTLIIKNVRLAHTDNAMAEQLWTVECRGKKVKQVSLSDGSNDVPLPEFDAKGSLLLPSLCHSHIHLDKCFILDRCKFLSLPRDFTEAMKVTARAKQDFRYDPDDLLRRGRRLVRESIECGVTSMRAHVEVDSIVGLSSLAAAVRLRNEFKTACNVQIAVFAQEPLFDFVADTTPGSNYRFLKQALEDPEVEAIGSAPYVEANIDQAKKNITLILELAAQMGLHADFHLDYNVDPNTEPLIWEVIREAKRIGGWLPIDNESYRGITIGHATRLQLFTPDQWQELQQAIGKLPITLVGLPNSDLYMQGRRDMDKPLGPPRSTLRVPYIARKYDLQIAMSVNNIENAFTPQGSVDPLALCTLGVALFQSATPGDIRTLIRSVTLTSKRALGIAPSDLPQGLFPQKGDPADFVIIHETQTLYQAVLNPSHDRTTIRGGAVVARRLTKRWITCSQSLVAVLPWYRRVKLSYMLFPPLFLYKFLISGGVPVFMHFETSLEIVFKAIDSTALPQPYESDAS</sequence>
<dbReference type="OrthoDB" id="10266980at2759"/>
<organism evidence="1 2">
    <name type="scientific">Guyanagaster necrorhizus</name>
    <dbReference type="NCBI Taxonomy" id="856835"/>
    <lineage>
        <taxon>Eukaryota</taxon>
        <taxon>Fungi</taxon>
        <taxon>Dikarya</taxon>
        <taxon>Basidiomycota</taxon>
        <taxon>Agaricomycotina</taxon>
        <taxon>Agaricomycetes</taxon>
        <taxon>Agaricomycetidae</taxon>
        <taxon>Agaricales</taxon>
        <taxon>Marasmiineae</taxon>
        <taxon>Physalacriaceae</taxon>
        <taxon>Guyanagaster</taxon>
    </lineage>
</organism>
<comment type="caution">
    <text evidence="1">The sequence shown here is derived from an EMBL/GenBank/DDBJ whole genome shotgun (WGS) entry which is preliminary data.</text>
</comment>
<dbReference type="Proteomes" id="UP000812287">
    <property type="component" value="Unassembled WGS sequence"/>
</dbReference>
<dbReference type="AlphaFoldDB" id="A0A9P7VL06"/>
<dbReference type="GO" id="GO:0016814">
    <property type="term" value="F:hydrolase activity, acting on carbon-nitrogen (but not peptide) bonds, in cyclic amidines"/>
    <property type="evidence" value="ECO:0007669"/>
    <property type="project" value="TreeGrafter"/>
</dbReference>
<protein>
    <submittedName>
        <fullName evidence="1">Metallo-dependent hydrolase</fullName>
    </submittedName>
</protein>
<keyword evidence="2" id="KW-1185">Reference proteome</keyword>
<accession>A0A9P7VL06</accession>
<reference evidence="1" key="1">
    <citation type="submission" date="2020-11" db="EMBL/GenBank/DDBJ databases">
        <title>Adaptations for nitrogen fixation in a non-lichenized fungal sporocarp promotes dispersal by wood-feeding termites.</title>
        <authorList>
            <consortium name="DOE Joint Genome Institute"/>
            <person name="Koch R.A."/>
            <person name="Yoon G."/>
            <person name="Arayal U."/>
            <person name="Lail K."/>
            <person name="Amirebrahimi M."/>
            <person name="Labutti K."/>
            <person name="Lipzen A."/>
            <person name="Riley R."/>
            <person name="Barry K."/>
            <person name="Henrissat B."/>
            <person name="Grigoriev I.V."/>
            <person name="Herr J.R."/>
            <person name="Aime M.C."/>
        </authorList>
    </citation>
    <scope>NUCLEOTIDE SEQUENCE</scope>
    <source>
        <strain evidence="1">MCA 3950</strain>
    </source>
</reference>
<dbReference type="EMBL" id="MU250547">
    <property type="protein sequence ID" value="KAG7443071.1"/>
    <property type="molecule type" value="Genomic_DNA"/>
</dbReference>
<proteinExistence type="predicted"/>
<evidence type="ECO:0000313" key="2">
    <source>
        <dbReference type="Proteomes" id="UP000812287"/>
    </source>
</evidence>
<dbReference type="PANTHER" id="PTHR32027:SF0">
    <property type="entry name" value="CYTOSINE DEAMINASE"/>
    <property type="match status" value="1"/>
</dbReference>
<gene>
    <name evidence="1" type="ORF">BT62DRAFT_904196</name>
</gene>
<keyword evidence="1" id="KW-0378">Hydrolase</keyword>
<dbReference type="InterPro" id="IPR032466">
    <property type="entry name" value="Metal_Hydrolase"/>
</dbReference>
<evidence type="ECO:0000313" key="1">
    <source>
        <dbReference type="EMBL" id="KAG7443071.1"/>
    </source>
</evidence>
<name>A0A9P7VL06_9AGAR</name>
<dbReference type="PANTHER" id="PTHR32027">
    <property type="entry name" value="CYTOSINE DEAMINASE"/>
    <property type="match status" value="1"/>
</dbReference>
<dbReference type="SUPFAM" id="SSF51556">
    <property type="entry name" value="Metallo-dependent hydrolases"/>
    <property type="match status" value="1"/>
</dbReference>